<keyword evidence="1" id="KW-0732">Signal</keyword>
<reference evidence="3" key="1">
    <citation type="submission" date="2016-10" db="EMBL/GenBank/DDBJ databases">
        <authorList>
            <person name="Varghese N."/>
            <person name="Submissions S."/>
        </authorList>
    </citation>
    <scope>NUCLEOTIDE SEQUENCE [LARGE SCALE GENOMIC DNA]</scope>
    <source>
        <strain evidence="3">GAS369</strain>
    </source>
</reference>
<feature type="chain" id="PRO_5009258040" evidence="1">
    <location>
        <begin position="32"/>
        <end position="81"/>
    </location>
</feature>
<dbReference type="AlphaFoldDB" id="A0A1H1QSX4"/>
<gene>
    <name evidence="2" type="ORF">SAMN05444158_1524</name>
</gene>
<organism evidence="2 3">
    <name type="scientific">Bradyrhizobium canariense</name>
    <dbReference type="NCBI Taxonomy" id="255045"/>
    <lineage>
        <taxon>Bacteria</taxon>
        <taxon>Pseudomonadati</taxon>
        <taxon>Pseudomonadota</taxon>
        <taxon>Alphaproteobacteria</taxon>
        <taxon>Hyphomicrobiales</taxon>
        <taxon>Nitrobacteraceae</taxon>
        <taxon>Bradyrhizobium</taxon>
    </lineage>
</organism>
<dbReference type="EMBL" id="LT629750">
    <property type="protein sequence ID" value="SDS26571.1"/>
    <property type="molecule type" value="Genomic_DNA"/>
</dbReference>
<evidence type="ECO:0000313" key="3">
    <source>
        <dbReference type="Proteomes" id="UP000243904"/>
    </source>
</evidence>
<evidence type="ECO:0000313" key="2">
    <source>
        <dbReference type="EMBL" id="SDS26571.1"/>
    </source>
</evidence>
<feature type="signal peptide" evidence="1">
    <location>
        <begin position="1"/>
        <end position="31"/>
    </location>
</feature>
<sequence length="81" mass="8865">MTFMNTTGVRIGFVALAAMSLTAGFSGNAVAKHGRRSRHVHSVSSHSRPCAQPVWQQPVRLGPMRYYGGPKSPMWRGPVEN</sequence>
<name>A0A1H1QSX4_9BRAD</name>
<evidence type="ECO:0000256" key="1">
    <source>
        <dbReference type="SAM" id="SignalP"/>
    </source>
</evidence>
<proteinExistence type="predicted"/>
<accession>A0A1H1QSX4</accession>
<dbReference type="Proteomes" id="UP000243904">
    <property type="component" value="Chromosome I"/>
</dbReference>
<protein>
    <submittedName>
        <fullName evidence="2">Uncharacterized protein</fullName>
    </submittedName>
</protein>
<keyword evidence="3" id="KW-1185">Reference proteome</keyword>